<sequence>MIEVNKNRTKTVEAWERLYARLDEDNLLTGAGREGVVRRKLLLTWGTLAAAVIAGFVYLASALWFVPGGEIESLNL</sequence>
<keyword evidence="1" id="KW-0472">Membrane</keyword>
<evidence type="ECO:0000313" key="3">
    <source>
        <dbReference type="Proteomes" id="UP001221924"/>
    </source>
</evidence>
<protein>
    <submittedName>
        <fullName evidence="2">FecR family protein</fullName>
    </submittedName>
</protein>
<accession>A0AAW6M8A1</accession>
<proteinExistence type="predicted"/>
<evidence type="ECO:0000256" key="1">
    <source>
        <dbReference type="SAM" id="Phobius"/>
    </source>
</evidence>
<keyword evidence="1" id="KW-0812">Transmembrane</keyword>
<dbReference type="EMBL" id="JARFID010001024">
    <property type="protein sequence ID" value="MDE8698309.1"/>
    <property type="molecule type" value="Genomic_DNA"/>
</dbReference>
<organism evidence="2 3">
    <name type="scientific">Bacteroides cellulosilyticus</name>
    <dbReference type="NCBI Taxonomy" id="246787"/>
    <lineage>
        <taxon>Bacteria</taxon>
        <taxon>Pseudomonadati</taxon>
        <taxon>Bacteroidota</taxon>
        <taxon>Bacteroidia</taxon>
        <taxon>Bacteroidales</taxon>
        <taxon>Bacteroidaceae</taxon>
        <taxon>Bacteroides</taxon>
    </lineage>
</organism>
<dbReference type="AlphaFoldDB" id="A0AAW6M8A1"/>
<keyword evidence="1" id="KW-1133">Transmembrane helix</keyword>
<name>A0AAW6M8A1_9BACE</name>
<evidence type="ECO:0000313" key="2">
    <source>
        <dbReference type="EMBL" id="MDE8698309.1"/>
    </source>
</evidence>
<reference evidence="2" key="1">
    <citation type="submission" date="2023-03" db="EMBL/GenBank/DDBJ databases">
        <title>DFI Biobank Strains.</title>
        <authorList>
            <person name="Mostad J."/>
            <person name="Paddock L."/>
            <person name="Medina S."/>
            <person name="Waligurski E."/>
            <person name="Barat B."/>
            <person name="Smith R."/>
            <person name="Burgo V."/>
            <person name="Metcalfe C."/>
            <person name="Woodson C."/>
            <person name="Sundararajan A."/>
            <person name="Ramaswamy R."/>
            <person name="Lin H."/>
            <person name="Pamer E.G."/>
        </authorList>
    </citation>
    <scope>NUCLEOTIDE SEQUENCE</scope>
    <source>
        <strain evidence="2">DFI.9.5</strain>
    </source>
</reference>
<gene>
    <name evidence="2" type="ORF">PZH42_30750</name>
</gene>
<comment type="caution">
    <text evidence="2">The sequence shown here is derived from an EMBL/GenBank/DDBJ whole genome shotgun (WGS) entry which is preliminary data.</text>
</comment>
<feature type="transmembrane region" description="Helical" evidence="1">
    <location>
        <begin position="42"/>
        <end position="66"/>
    </location>
</feature>
<feature type="non-terminal residue" evidence="2">
    <location>
        <position position="76"/>
    </location>
</feature>
<dbReference type="Proteomes" id="UP001221924">
    <property type="component" value="Unassembled WGS sequence"/>
</dbReference>